<dbReference type="InterPro" id="IPR037143">
    <property type="entry name" value="4-PPantetheinyl_Trfase_dom_sf"/>
</dbReference>
<dbReference type="GO" id="GO:0016740">
    <property type="term" value="F:transferase activity"/>
    <property type="evidence" value="ECO:0007669"/>
    <property type="project" value="UniProtKB-KW"/>
</dbReference>
<dbReference type="InterPro" id="IPR008278">
    <property type="entry name" value="4-PPantetheinyl_Trfase_dom"/>
</dbReference>
<comment type="caution">
    <text evidence="4">The sequence shown here is derived from an EMBL/GenBank/DDBJ whole genome shotgun (WGS) entry which is preliminary data.</text>
</comment>
<evidence type="ECO:0000313" key="4">
    <source>
        <dbReference type="EMBL" id="TDW94750.1"/>
    </source>
</evidence>
<evidence type="ECO:0000256" key="1">
    <source>
        <dbReference type="ARBA" id="ARBA00010990"/>
    </source>
</evidence>
<dbReference type="Pfam" id="PF01648">
    <property type="entry name" value="ACPS"/>
    <property type="match status" value="1"/>
</dbReference>
<dbReference type="Proteomes" id="UP000295060">
    <property type="component" value="Unassembled WGS sequence"/>
</dbReference>
<sequence length="203" mass="21772">MGVEAARDEFVRDLDEVERGRLAAYLREADKARFLLGVTLVRRVLAQRFSLPAARVVLDRTCPACRKPHGKVRAAGVELSVTHSGDLVGIAVADRPVGLDVEKVDLGVDVEAVARVALTDAEMRELSGYDGVAKARAFTTYWTRKEAVVKATGEGLRGDPRAAVPDGVQVRDLEVGVEHCAALAVVSGERPVVQVHDGARLLG</sequence>
<keyword evidence="2 4" id="KW-0808">Transferase</keyword>
<dbReference type="PANTHER" id="PTHR12215">
    <property type="entry name" value="PHOSPHOPANTETHEINE TRANSFERASE"/>
    <property type="match status" value="1"/>
</dbReference>
<evidence type="ECO:0000256" key="2">
    <source>
        <dbReference type="ARBA" id="ARBA00022679"/>
    </source>
</evidence>
<reference evidence="4 5" key="1">
    <citation type="submission" date="2019-03" db="EMBL/GenBank/DDBJ databases">
        <title>Genomic Encyclopedia of Type Strains, Phase III (KMG-III): the genomes of soil and plant-associated and newly described type strains.</title>
        <authorList>
            <person name="Whitman W."/>
        </authorList>
    </citation>
    <scope>NUCLEOTIDE SEQUENCE [LARGE SCALE GENOMIC DNA]</scope>
    <source>
        <strain evidence="4 5">VKMAc-2574</strain>
    </source>
</reference>
<dbReference type="SUPFAM" id="SSF56214">
    <property type="entry name" value="4'-phosphopantetheinyl transferase"/>
    <property type="match status" value="2"/>
</dbReference>
<name>A0ABY2FQA9_9ACTN</name>
<gene>
    <name evidence="4" type="ORF">EV137_2071</name>
</gene>
<proteinExistence type="inferred from homology"/>
<evidence type="ECO:0000313" key="5">
    <source>
        <dbReference type="Proteomes" id="UP000295060"/>
    </source>
</evidence>
<keyword evidence="5" id="KW-1185">Reference proteome</keyword>
<dbReference type="PANTHER" id="PTHR12215:SF10">
    <property type="entry name" value="L-AMINOADIPATE-SEMIALDEHYDE DEHYDROGENASE-PHOSPHOPANTETHEINYL TRANSFERASE"/>
    <property type="match status" value="1"/>
</dbReference>
<evidence type="ECO:0000259" key="3">
    <source>
        <dbReference type="Pfam" id="PF01648"/>
    </source>
</evidence>
<comment type="similarity">
    <text evidence="1">Belongs to the P-Pant transferase superfamily. Gsp/Sfp/HetI/AcpT family.</text>
</comment>
<accession>A0ABY2FQA9</accession>
<feature type="domain" description="4'-phosphopantetheinyl transferase" evidence="3">
    <location>
        <begin position="96"/>
        <end position="161"/>
    </location>
</feature>
<dbReference type="EMBL" id="SODU01000001">
    <property type="protein sequence ID" value="TDW94750.1"/>
    <property type="molecule type" value="Genomic_DNA"/>
</dbReference>
<protein>
    <submittedName>
        <fullName evidence="4">4'-phosphopantetheinyl transferase</fullName>
    </submittedName>
</protein>
<dbReference type="InterPro" id="IPR050559">
    <property type="entry name" value="P-Pant_transferase_sf"/>
</dbReference>
<organism evidence="4 5">
    <name type="scientific">Kribbella pratensis</name>
    <dbReference type="NCBI Taxonomy" id="2512112"/>
    <lineage>
        <taxon>Bacteria</taxon>
        <taxon>Bacillati</taxon>
        <taxon>Actinomycetota</taxon>
        <taxon>Actinomycetes</taxon>
        <taxon>Propionibacteriales</taxon>
        <taxon>Kribbellaceae</taxon>
        <taxon>Kribbella</taxon>
    </lineage>
</organism>
<dbReference type="Gene3D" id="3.90.470.20">
    <property type="entry name" value="4'-phosphopantetheinyl transferase domain"/>
    <property type="match status" value="1"/>
</dbReference>